<evidence type="ECO:0000256" key="6">
    <source>
        <dbReference type="SAM" id="SignalP"/>
    </source>
</evidence>
<name>A0AAV3ZCP2_9GAST</name>
<dbReference type="GO" id="GO:0005886">
    <property type="term" value="C:plasma membrane"/>
    <property type="evidence" value="ECO:0007669"/>
    <property type="project" value="TreeGrafter"/>
</dbReference>
<evidence type="ECO:0000256" key="4">
    <source>
        <dbReference type="ARBA" id="ARBA00023157"/>
    </source>
</evidence>
<dbReference type="AlphaFoldDB" id="A0AAV3ZCP2"/>
<comment type="similarity">
    <text evidence="1">Belongs to the type-B carboxylesterase/lipase family.</text>
</comment>
<dbReference type="GO" id="GO:0006581">
    <property type="term" value="P:acetylcholine catabolic process"/>
    <property type="evidence" value="ECO:0007669"/>
    <property type="project" value="TreeGrafter"/>
</dbReference>
<dbReference type="Gene3D" id="3.40.50.1820">
    <property type="entry name" value="alpha/beta hydrolase"/>
    <property type="match status" value="1"/>
</dbReference>
<organism evidence="8 9">
    <name type="scientific">Plakobranchus ocellatus</name>
    <dbReference type="NCBI Taxonomy" id="259542"/>
    <lineage>
        <taxon>Eukaryota</taxon>
        <taxon>Metazoa</taxon>
        <taxon>Spiralia</taxon>
        <taxon>Lophotrochozoa</taxon>
        <taxon>Mollusca</taxon>
        <taxon>Gastropoda</taxon>
        <taxon>Heterobranchia</taxon>
        <taxon>Euthyneura</taxon>
        <taxon>Panpulmonata</taxon>
        <taxon>Sacoglossa</taxon>
        <taxon>Placobranchoidea</taxon>
        <taxon>Plakobranchidae</taxon>
        <taxon>Plakobranchus</taxon>
    </lineage>
</organism>
<dbReference type="PANTHER" id="PTHR43918">
    <property type="entry name" value="ACETYLCHOLINESTERASE"/>
    <property type="match status" value="1"/>
</dbReference>
<dbReference type="EMBL" id="BLXT01002238">
    <property type="protein sequence ID" value="GFN92334.1"/>
    <property type="molecule type" value="Genomic_DNA"/>
</dbReference>
<evidence type="ECO:0000256" key="5">
    <source>
        <dbReference type="PIRSR" id="PIRSR600997-1"/>
    </source>
</evidence>
<accession>A0AAV3ZCP2</accession>
<dbReference type="PRINTS" id="PR00878">
    <property type="entry name" value="CHOLNESTRASE"/>
</dbReference>
<dbReference type="Proteomes" id="UP000735302">
    <property type="component" value="Unassembled WGS sequence"/>
</dbReference>
<evidence type="ECO:0000256" key="3">
    <source>
        <dbReference type="ARBA" id="ARBA00022801"/>
    </source>
</evidence>
<dbReference type="InterPro" id="IPR029058">
    <property type="entry name" value="AB_hydrolase_fold"/>
</dbReference>
<dbReference type="CDD" id="cd00312">
    <property type="entry name" value="Esterase_lipase"/>
    <property type="match status" value="1"/>
</dbReference>
<gene>
    <name evidence="8" type="ORF">PoB_001884000</name>
</gene>
<sequence>MSNVALPALALFSLVSSILLSIALSASEQATLTTTLGDVTGIKKPAFNRHVEVFYGIPFAKPPVGDRRFRAPQPAEPWGSEPRDGTVKPHACWQSIDTAFERFRGVEMWNPNTQRDEDCLYLNVWRSANEVESSNPKSIMVWIFGGGFWSGSAVLDIYDATQLAARKDVIVVTIAYRLGPLGFMYLNNNDVPGNAGLLDQVLALQWIKDNAVNLGGSPDDITLFGESAGAASIGFHMLSPLSRDLFKNAIMESASPTSYWAVMDTAKASERVAKLAANVSCPTSLGENLLACLQAVDAERLTNQQWILVDKWFDVPIGPIVDGNFLPEHPNDMLRLGNIKMTNVIVGVDKNEGIFWDIYGFMSDFPLNKHGRLNKKQFHKIMRTIADNDNKFARELIQLYSKEPGASRLSAVDAASGDSLFKCSVVDFARQYTEVGGQVYVYSFEENFSSDPWPDWMGVPHGYEIEVVFGLPLAPGSSNTQAEKDLTKKVMQVWTHFAKTGSTETAHVHWPLYSTETEDYVVIDVHGFQTKHRLRKKACQLWATHQQG</sequence>
<feature type="domain" description="Carboxylesterase type B" evidence="7">
    <location>
        <begin position="29"/>
        <end position="542"/>
    </location>
</feature>
<dbReference type="GO" id="GO:0003990">
    <property type="term" value="F:acetylcholinesterase activity"/>
    <property type="evidence" value="ECO:0007669"/>
    <property type="project" value="TreeGrafter"/>
</dbReference>
<dbReference type="PANTHER" id="PTHR43918:SF12">
    <property type="entry name" value="ACETYLCHOLINESTERASE 1"/>
    <property type="match status" value="1"/>
</dbReference>
<dbReference type="InterPro" id="IPR050654">
    <property type="entry name" value="AChE-related_enzymes"/>
</dbReference>
<feature type="chain" id="PRO_5043382900" evidence="6">
    <location>
        <begin position="26"/>
        <end position="548"/>
    </location>
</feature>
<dbReference type="FunFam" id="3.40.50.1820:FF:000029">
    <property type="entry name" value="Acetylcholinesterase"/>
    <property type="match status" value="1"/>
</dbReference>
<keyword evidence="9" id="KW-1185">Reference proteome</keyword>
<evidence type="ECO:0000256" key="1">
    <source>
        <dbReference type="ARBA" id="ARBA00005964"/>
    </source>
</evidence>
<evidence type="ECO:0000313" key="9">
    <source>
        <dbReference type="Proteomes" id="UP000735302"/>
    </source>
</evidence>
<protein>
    <submittedName>
        <fullName evidence="8">Carboxylic ester hydrolase</fullName>
    </submittedName>
</protein>
<keyword evidence="3 8" id="KW-0378">Hydrolase</keyword>
<evidence type="ECO:0000259" key="7">
    <source>
        <dbReference type="Pfam" id="PF00135"/>
    </source>
</evidence>
<feature type="active site" description="Acyl-ester intermediate" evidence="5">
    <location>
        <position position="227"/>
    </location>
</feature>
<dbReference type="GO" id="GO:0019695">
    <property type="term" value="P:choline metabolic process"/>
    <property type="evidence" value="ECO:0007669"/>
    <property type="project" value="TreeGrafter"/>
</dbReference>
<proteinExistence type="inferred from homology"/>
<dbReference type="Pfam" id="PF00135">
    <property type="entry name" value="COesterase"/>
    <property type="match status" value="1"/>
</dbReference>
<keyword evidence="2" id="KW-0719">Serine esterase</keyword>
<feature type="active site" description="Charge relay system" evidence="5">
    <location>
        <position position="352"/>
    </location>
</feature>
<dbReference type="GO" id="GO:0005615">
    <property type="term" value="C:extracellular space"/>
    <property type="evidence" value="ECO:0007669"/>
    <property type="project" value="TreeGrafter"/>
</dbReference>
<keyword evidence="6" id="KW-0732">Signal</keyword>
<evidence type="ECO:0000256" key="2">
    <source>
        <dbReference type="ARBA" id="ARBA00022487"/>
    </source>
</evidence>
<evidence type="ECO:0000313" key="8">
    <source>
        <dbReference type="EMBL" id="GFN92334.1"/>
    </source>
</evidence>
<dbReference type="SUPFAM" id="SSF53474">
    <property type="entry name" value="alpha/beta-Hydrolases"/>
    <property type="match status" value="1"/>
</dbReference>
<dbReference type="InterPro" id="IPR000997">
    <property type="entry name" value="Cholinesterase"/>
</dbReference>
<keyword evidence="4" id="KW-1015">Disulfide bond</keyword>
<comment type="caution">
    <text evidence="8">The sequence shown here is derived from an EMBL/GenBank/DDBJ whole genome shotgun (WGS) entry which is preliminary data.</text>
</comment>
<feature type="active site" description="Charge relay system" evidence="5">
    <location>
        <position position="461"/>
    </location>
</feature>
<reference evidence="8 9" key="1">
    <citation type="journal article" date="2021" name="Elife">
        <title>Chloroplast acquisition without the gene transfer in kleptoplastic sea slugs, Plakobranchus ocellatus.</title>
        <authorList>
            <person name="Maeda T."/>
            <person name="Takahashi S."/>
            <person name="Yoshida T."/>
            <person name="Shimamura S."/>
            <person name="Takaki Y."/>
            <person name="Nagai Y."/>
            <person name="Toyoda A."/>
            <person name="Suzuki Y."/>
            <person name="Arimoto A."/>
            <person name="Ishii H."/>
            <person name="Satoh N."/>
            <person name="Nishiyama T."/>
            <person name="Hasebe M."/>
            <person name="Maruyama T."/>
            <person name="Minagawa J."/>
            <person name="Obokata J."/>
            <person name="Shigenobu S."/>
        </authorList>
    </citation>
    <scope>NUCLEOTIDE SEQUENCE [LARGE SCALE GENOMIC DNA]</scope>
</reference>
<dbReference type="InterPro" id="IPR002018">
    <property type="entry name" value="CarbesteraseB"/>
</dbReference>
<feature type="signal peptide" evidence="6">
    <location>
        <begin position="1"/>
        <end position="25"/>
    </location>
</feature>